<protein>
    <submittedName>
        <fullName evidence="2">Unannotated protein</fullName>
    </submittedName>
</protein>
<keyword evidence="1" id="KW-1133">Transmembrane helix</keyword>
<gene>
    <name evidence="2" type="ORF">UFOPK2982_00280</name>
</gene>
<feature type="transmembrane region" description="Helical" evidence="1">
    <location>
        <begin position="12"/>
        <end position="31"/>
    </location>
</feature>
<reference evidence="2" key="1">
    <citation type="submission" date="2020-05" db="EMBL/GenBank/DDBJ databases">
        <authorList>
            <person name="Chiriac C."/>
            <person name="Salcher M."/>
            <person name="Ghai R."/>
            <person name="Kavagutti S V."/>
        </authorList>
    </citation>
    <scope>NUCLEOTIDE SEQUENCE</scope>
</reference>
<accession>A0A6J6WYC9</accession>
<evidence type="ECO:0000313" key="2">
    <source>
        <dbReference type="EMBL" id="CAB4786957.1"/>
    </source>
</evidence>
<evidence type="ECO:0000256" key="1">
    <source>
        <dbReference type="SAM" id="Phobius"/>
    </source>
</evidence>
<dbReference type="AlphaFoldDB" id="A0A6J6WYC9"/>
<sequence length="66" mass="6721">MLSTISGTPASWAIFATAAISNMSFLGLAIVSPNSALVFGRIAFFQLSGSSGFSTKVTSTPNFGSV</sequence>
<proteinExistence type="predicted"/>
<name>A0A6J6WYC9_9ZZZZ</name>
<organism evidence="2">
    <name type="scientific">freshwater metagenome</name>
    <dbReference type="NCBI Taxonomy" id="449393"/>
    <lineage>
        <taxon>unclassified sequences</taxon>
        <taxon>metagenomes</taxon>
        <taxon>ecological metagenomes</taxon>
    </lineage>
</organism>
<keyword evidence="1" id="KW-0472">Membrane</keyword>
<keyword evidence="1" id="KW-0812">Transmembrane</keyword>
<dbReference type="EMBL" id="CAFAAE010000022">
    <property type="protein sequence ID" value="CAB4786957.1"/>
    <property type="molecule type" value="Genomic_DNA"/>
</dbReference>